<protein>
    <submittedName>
        <fullName evidence="1">Uncharacterized protein</fullName>
    </submittedName>
</protein>
<dbReference type="EMBL" id="WJBH02000001">
    <property type="protein sequence ID" value="KAI9564942.1"/>
    <property type="molecule type" value="Genomic_DNA"/>
</dbReference>
<dbReference type="Proteomes" id="UP000820818">
    <property type="component" value="Linkage Group LG1"/>
</dbReference>
<evidence type="ECO:0000313" key="1">
    <source>
        <dbReference type="EMBL" id="KAI9564942.1"/>
    </source>
</evidence>
<proteinExistence type="predicted"/>
<reference evidence="1 2" key="1">
    <citation type="submission" date="2022-05" db="EMBL/GenBank/DDBJ databases">
        <title>A multi-omics perspective on studying reproductive biology in Daphnia sinensis.</title>
        <authorList>
            <person name="Jia J."/>
        </authorList>
    </citation>
    <scope>NUCLEOTIDE SEQUENCE [LARGE SCALE GENOMIC DNA]</scope>
    <source>
        <strain evidence="1 2">WSL</strain>
    </source>
</reference>
<gene>
    <name evidence="1" type="ORF">GHT06_008684</name>
</gene>
<dbReference type="AlphaFoldDB" id="A0AAD5L2P5"/>
<sequence>MSPRRGVRDCSKLSVYSFLVSFLFFSSFSCTPSITSFFHSSTVLIGSQGTQDACAAPPSGPSFRSVIPTKG</sequence>
<keyword evidence="2" id="KW-1185">Reference proteome</keyword>
<dbReference type="PROSITE" id="PS51257">
    <property type="entry name" value="PROKAR_LIPOPROTEIN"/>
    <property type="match status" value="1"/>
</dbReference>
<organism evidence="1 2">
    <name type="scientific">Daphnia sinensis</name>
    <dbReference type="NCBI Taxonomy" id="1820382"/>
    <lineage>
        <taxon>Eukaryota</taxon>
        <taxon>Metazoa</taxon>
        <taxon>Ecdysozoa</taxon>
        <taxon>Arthropoda</taxon>
        <taxon>Crustacea</taxon>
        <taxon>Branchiopoda</taxon>
        <taxon>Diplostraca</taxon>
        <taxon>Cladocera</taxon>
        <taxon>Anomopoda</taxon>
        <taxon>Daphniidae</taxon>
        <taxon>Daphnia</taxon>
        <taxon>Daphnia similis group</taxon>
    </lineage>
</organism>
<name>A0AAD5L2P5_9CRUS</name>
<accession>A0AAD5L2P5</accession>
<comment type="caution">
    <text evidence="1">The sequence shown here is derived from an EMBL/GenBank/DDBJ whole genome shotgun (WGS) entry which is preliminary data.</text>
</comment>
<evidence type="ECO:0000313" key="2">
    <source>
        <dbReference type="Proteomes" id="UP000820818"/>
    </source>
</evidence>